<dbReference type="PANTHER" id="PTHR33919:SF9">
    <property type="entry name" value="RIBOSOME BIOGENESIS NEP1-LIKE PROTEIN"/>
    <property type="match status" value="1"/>
</dbReference>
<keyword evidence="3" id="KW-1185">Reference proteome</keyword>
<dbReference type="PANTHER" id="PTHR33919">
    <property type="entry name" value="OS09G0127700 PROTEIN"/>
    <property type="match status" value="1"/>
</dbReference>
<evidence type="ECO:0000313" key="3">
    <source>
        <dbReference type="Proteomes" id="UP001189624"/>
    </source>
</evidence>
<keyword evidence="1" id="KW-0812">Transmembrane</keyword>
<dbReference type="Proteomes" id="UP001189624">
    <property type="component" value="Chromosome 2"/>
</dbReference>
<dbReference type="Gramene" id="rna-AYBTSS11_LOCUS3942">
    <property type="protein sequence ID" value="CAJ1926006.1"/>
    <property type="gene ID" value="gene-AYBTSS11_LOCUS3942"/>
</dbReference>
<evidence type="ECO:0000256" key="1">
    <source>
        <dbReference type="SAM" id="Phobius"/>
    </source>
</evidence>
<protein>
    <submittedName>
        <fullName evidence="2">Uncharacterized protein</fullName>
    </submittedName>
</protein>
<gene>
    <name evidence="2" type="ORF">AYBTSS11_LOCUS3942</name>
</gene>
<dbReference type="AlphaFoldDB" id="A0AA86V849"/>
<proteinExistence type="predicted"/>
<keyword evidence="1" id="KW-0472">Membrane</keyword>
<reference evidence="2" key="1">
    <citation type="submission" date="2023-10" db="EMBL/GenBank/DDBJ databases">
        <authorList>
            <person name="Domelevo Entfellner J.-B."/>
        </authorList>
    </citation>
    <scope>NUCLEOTIDE SEQUENCE</scope>
</reference>
<feature type="transmembrane region" description="Helical" evidence="1">
    <location>
        <begin position="56"/>
        <end position="75"/>
    </location>
</feature>
<sequence>MAFRAAKIFRLTSVELGGGRRAFTTSTTPKQKGASPTIDAAHSTSKLSVKAEFAPVYIVGGMVCVAVAIGSHTAYQQLARSPTVHVNKQRRETMPEVSDPDRTINSASKFIDGSFLRKVSHIQDNKATLNDPVHPNPFSRPRTAETLKTVGVDPSRRRDVEDAGEVVISIVLESKEAALKDKVVAEESGGIGCNLMVIMMGISKERLSGI</sequence>
<keyword evidence="1" id="KW-1133">Transmembrane helix</keyword>
<dbReference type="EMBL" id="OY731399">
    <property type="protein sequence ID" value="CAJ1926006.1"/>
    <property type="molecule type" value="Genomic_DNA"/>
</dbReference>
<name>A0AA86V849_9FABA</name>
<accession>A0AA86V849</accession>
<organism evidence="2 3">
    <name type="scientific">Sphenostylis stenocarpa</name>
    <dbReference type="NCBI Taxonomy" id="92480"/>
    <lineage>
        <taxon>Eukaryota</taxon>
        <taxon>Viridiplantae</taxon>
        <taxon>Streptophyta</taxon>
        <taxon>Embryophyta</taxon>
        <taxon>Tracheophyta</taxon>
        <taxon>Spermatophyta</taxon>
        <taxon>Magnoliopsida</taxon>
        <taxon>eudicotyledons</taxon>
        <taxon>Gunneridae</taxon>
        <taxon>Pentapetalae</taxon>
        <taxon>rosids</taxon>
        <taxon>fabids</taxon>
        <taxon>Fabales</taxon>
        <taxon>Fabaceae</taxon>
        <taxon>Papilionoideae</taxon>
        <taxon>50 kb inversion clade</taxon>
        <taxon>NPAAA clade</taxon>
        <taxon>indigoferoid/millettioid clade</taxon>
        <taxon>Phaseoleae</taxon>
        <taxon>Sphenostylis</taxon>
    </lineage>
</organism>
<evidence type="ECO:0000313" key="2">
    <source>
        <dbReference type="EMBL" id="CAJ1926006.1"/>
    </source>
</evidence>